<accession>A0A336MNN8</accession>
<evidence type="ECO:0000313" key="2">
    <source>
        <dbReference type="EMBL" id="SSX29827.1"/>
    </source>
</evidence>
<dbReference type="EMBL" id="UFQT01001278">
    <property type="protein sequence ID" value="SSX29827.1"/>
    <property type="molecule type" value="Genomic_DNA"/>
</dbReference>
<sequence>MTQTTLLLLFLQILSTEVHEILATVIDPDRIVFLDEDSDLSSEQKLETTTISIPNRVIFDSPTPCKQGETMDSKGRCRKYLQSRFDSNERSDDNGQEFYHHVIEYHVIEVKWHGVRQVYYVASTFIEFVIKYLHLLFTVIGSNVYSDLIFGN</sequence>
<feature type="signal peptide" evidence="1">
    <location>
        <begin position="1"/>
        <end position="23"/>
    </location>
</feature>
<evidence type="ECO:0000256" key="1">
    <source>
        <dbReference type="SAM" id="SignalP"/>
    </source>
</evidence>
<dbReference type="VEuPathDB" id="VectorBase:CSON001743"/>
<proteinExistence type="predicted"/>
<protein>
    <submittedName>
        <fullName evidence="2">CSON001743 protein</fullName>
    </submittedName>
</protein>
<name>A0A336MNN8_CULSO</name>
<feature type="chain" id="PRO_5016409034" evidence="1">
    <location>
        <begin position="24"/>
        <end position="152"/>
    </location>
</feature>
<keyword evidence="1" id="KW-0732">Signal</keyword>
<dbReference type="AlphaFoldDB" id="A0A336MNN8"/>
<gene>
    <name evidence="2" type="primary">CSON001743</name>
</gene>
<organism evidence="2">
    <name type="scientific">Culicoides sonorensis</name>
    <name type="common">Biting midge</name>
    <dbReference type="NCBI Taxonomy" id="179676"/>
    <lineage>
        <taxon>Eukaryota</taxon>
        <taxon>Metazoa</taxon>
        <taxon>Ecdysozoa</taxon>
        <taxon>Arthropoda</taxon>
        <taxon>Hexapoda</taxon>
        <taxon>Insecta</taxon>
        <taxon>Pterygota</taxon>
        <taxon>Neoptera</taxon>
        <taxon>Endopterygota</taxon>
        <taxon>Diptera</taxon>
        <taxon>Nematocera</taxon>
        <taxon>Chironomoidea</taxon>
        <taxon>Ceratopogonidae</taxon>
        <taxon>Ceratopogoninae</taxon>
        <taxon>Culicoides</taxon>
        <taxon>Monoculicoides</taxon>
    </lineage>
</organism>
<reference evidence="2" key="1">
    <citation type="submission" date="2018-07" db="EMBL/GenBank/DDBJ databases">
        <authorList>
            <person name="Quirk P.G."/>
            <person name="Krulwich T.A."/>
        </authorList>
    </citation>
    <scope>NUCLEOTIDE SEQUENCE</scope>
</reference>